<dbReference type="Gene3D" id="3.40.640.10">
    <property type="entry name" value="Type I PLP-dependent aspartate aminotransferase-like (Major domain)"/>
    <property type="match status" value="1"/>
</dbReference>
<dbReference type="InterPro" id="IPR015421">
    <property type="entry name" value="PyrdxlP-dep_Trfase_major"/>
</dbReference>
<dbReference type="PANTHER" id="PTHR32328:SF0">
    <property type="entry name" value="L-SERYL-TRNA(SEC) SELENIUM TRANSFERASE"/>
    <property type="match status" value="1"/>
</dbReference>
<accession>A0ABV2KQ53</accession>
<dbReference type="EMBL" id="JBEPMN010000020">
    <property type="protein sequence ID" value="MET3663171.1"/>
    <property type="molecule type" value="Genomic_DNA"/>
</dbReference>
<evidence type="ECO:0000313" key="4">
    <source>
        <dbReference type="Proteomes" id="UP001549143"/>
    </source>
</evidence>
<keyword evidence="3" id="KW-0808">Transferase</keyword>
<gene>
    <name evidence="3" type="ORF">ABID44_003526</name>
</gene>
<evidence type="ECO:0000256" key="1">
    <source>
        <dbReference type="ARBA" id="ARBA00001933"/>
    </source>
</evidence>
<dbReference type="PANTHER" id="PTHR32328">
    <property type="entry name" value="L-SERYL-TRNA(SEC) SELENIUM TRANSFERASE"/>
    <property type="match status" value="1"/>
</dbReference>
<comment type="caution">
    <text evidence="3">The sequence shown here is derived from an EMBL/GenBank/DDBJ whole genome shotgun (WGS) entry which is preliminary data.</text>
</comment>
<proteinExistence type="predicted"/>
<organism evidence="3 4">
    <name type="scientific">Aquamicrobium ahrensii</name>
    <dbReference type="NCBI Taxonomy" id="469551"/>
    <lineage>
        <taxon>Bacteria</taxon>
        <taxon>Pseudomonadati</taxon>
        <taxon>Pseudomonadota</taxon>
        <taxon>Alphaproteobacteria</taxon>
        <taxon>Hyphomicrobiales</taxon>
        <taxon>Phyllobacteriaceae</taxon>
        <taxon>Aquamicrobium</taxon>
    </lineage>
</organism>
<comment type="cofactor">
    <cofactor evidence="1">
        <name>pyridoxal 5'-phosphate</name>
        <dbReference type="ChEBI" id="CHEBI:597326"/>
    </cofactor>
</comment>
<name>A0ABV2KQ53_9HYPH</name>
<dbReference type="InterPro" id="IPR015424">
    <property type="entry name" value="PyrdxlP-dep_Trfase"/>
</dbReference>
<sequence>MNQHPVSIYRKLGVEPVVNCGSSRSFYGSSVMSDPVREAIVSASLDYVIMEELAEAIGQRLAAITGAEWGTVTAGSSGGLALAAAACVAANDPLRMLRMPQSFHGEQRVVLTPKGQRFAYDQALRLVGASIIEVATMEEFRVALRELHVVAISIFGERDAAAPIRFDDILPVARAAGVPVLVDAASEPLGYPETWTARGADLAVYSIGKLIRGPAAAGLLLGRKDLVRAAWFNGPPHQGFARAMKIGKEEMVGAIAAVEHWFSRDHEAERRSWRRRLEVIRDHLRPINTLRLDLSELVGGVPRLKVDWSQCQPELSFLELRAELLARRPRILIDDYGGSDSSTMLNPFALRDGEEVLVAEALHEAFSAVRPIVSPPPVTEVDVSGEWVAELQFANGPARHRLRLRRQGNEISGAHLAPGSEVDASGTMKGGGFELQAFHMVEGNTVSYRFVAQECSTARIAGFVEMGAAASHTKGPTTYGQFGAVQFHAVPAPEGLSPARG</sequence>
<dbReference type="RefSeq" id="WP_354152975.1">
    <property type="nucleotide sequence ID" value="NZ_JBEPMN010000020.1"/>
</dbReference>
<keyword evidence="4" id="KW-1185">Reference proteome</keyword>
<evidence type="ECO:0000313" key="3">
    <source>
        <dbReference type="EMBL" id="MET3663171.1"/>
    </source>
</evidence>
<protein>
    <submittedName>
        <fullName evidence="3">Seryl-tRNA(Sec) selenium transferase</fullName>
    </submittedName>
</protein>
<dbReference type="SUPFAM" id="SSF53383">
    <property type="entry name" value="PLP-dependent transferases"/>
    <property type="match status" value="1"/>
</dbReference>
<evidence type="ECO:0000256" key="2">
    <source>
        <dbReference type="ARBA" id="ARBA00022898"/>
    </source>
</evidence>
<dbReference type="GO" id="GO:0016740">
    <property type="term" value="F:transferase activity"/>
    <property type="evidence" value="ECO:0007669"/>
    <property type="project" value="UniProtKB-KW"/>
</dbReference>
<keyword evidence="2" id="KW-0663">Pyridoxal phosphate</keyword>
<reference evidence="3 4" key="1">
    <citation type="submission" date="2024-06" db="EMBL/GenBank/DDBJ databases">
        <title>Genomic Encyclopedia of Type Strains, Phase IV (KMG-IV): sequencing the most valuable type-strain genomes for metagenomic binning, comparative biology and taxonomic classification.</title>
        <authorList>
            <person name="Goeker M."/>
        </authorList>
    </citation>
    <scope>NUCLEOTIDE SEQUENCE [LARGE SCALE GENOMIC DNA]</scope>
    <source>
        <strain evidence="3 4">DSM 19730</strain>
    </source>
</reference>
<dbReference type="Proteomes" id="UP001549143">
    <property type="component" value="Unassembled WGS sequence"/>
</dbReference>